<keyword evidence="11" id="KW-0012">Acyltransferase</keyword>
<dbReference type="AlphaFoldDB" id="A0AAU7ZE75"/>
<evidence type="ECO:0000256" key="10">
    <source>
        <dbReference type="HAMAP-Rule" id="MF_01043"/>
    </source>
</evidence>
<keyword evidence="3 10" id="KW-0808">Transferase</keyword>
<accession>A0AAU7ZE75</accession>
<comment type="subcellular location">
    <subcellularLocation>
        <location evidence="10">Cell membrane</location>
        <topology evidence="10">Multi-pass membrane protein</topology>
    </subcellularLocation>
</comment>
<evidence type="ECO:0000313" key="11">
    <source>
        <dbReference type="EMBL" id="XCB26895.1"/>
    </source>
</evidence>
<dbReference type="PANTHER" id="PTHR30309">
    <property type="entry name" value="INNER MEMBRANE PROTEIN YGIH"/>
    <property type="match status" value="1"/>
</dbReference>
<organism evidence="11">
    <name type="scientific">Tunturiibacter empetritectus</name>
    <dbReference type="NCBI Taxonomy" id="3069691"/>
    <lineage>
        <taxon>Bacteria</taxon>
        <taxon>Pseudomonadati</taxon>
        <taxon>Acidobacteriota</taxon>
        <taxon>Terriglobia</taxon>
        <taxon>Terriglobales</taxon>
        <taxon>Acidobacteriaceae</taxon>
        <taxon>Tunturiibacter</taxon>
    </lineage>
</organism>
<dbReference type="HAMAP" id="MF_01043">
    <property type="entry name" value="PlsY"/>
    <property type="match status" value="1"/>
</dbReference>
<dbReference type="SMART" id="SM01207">
    <property type="entry name" value="G3P_acyltransf"/>
    <property type="match status" value="1"/>
</dbReference>
<reference evidence="11" key="1">
    <citation type="submission" date="2023-08" db="EMBL/GenBank/DDBJ databases">
        <authorList>
            <person name="Messyasz A."/>
            <person name="Mannisto M.K."/>
            <person name="Kerkhof L.J."/>
            <person name="Haggblom M."/>
        </authorList>
    </citation>
    <scope>NUCLEOTIDE SEQUENCE</scope>
    <source>
        <strain evidence="11">M8UP23</strain>
    </source>
</reference>
<evidence type="ECO:0000256" key="4">
    <source>
        <dbReference type="ARBA" id="ARBA00022692"/>
    </source>
</evidence>
<feature type="transmembrane region" description="Helical" evidence="10">
    <location>
        <begin position="156"/>
        <end position="177"/>
    </location>
</feature>
<keyword evidence="6 10" id="KW-0443">Lipid metabolism</keyword>
<keyword evidence="8 10" id="KW-0594">Phospholipid biosynthesis</keyword>
<evidence type="ECO:0000256" key="5">
    <source>
        <dbReference type="ARBA" id="ARBA00022989"/>
    </source>
</evidence>
<dbReference type="RefSeq" id="WP_353069234.1">
    <property type="nucleotide sequence ID" value="NZ_CP132932.1"/>
</dbReference>
<dbReference type="EC" id="2.3.1.275" evidence="10"/>
<keyword evidence="7 10" id="KW-0472">Membrane</keyword>
<feature type="transmembrane region" description="Helical" evidence="10">
    <location>
        <begin position="6"/>
        <end position="24"/>
    </location>
</feature>
<dbReference type="PANTHER" id="PTHR30309:SF0">
    <property type="entry name" value="GLYCEROL-3-PHOSPHATE ACYLTRANSFERASE-RELATED"/>
    <property type="match status" value="1"/>
</dbReference>
<dbReference type="Pfam" id="PF02660">
    <property type="entry name" value="G3P_acyltransf"/>
    <property type="match status" value="1"/>
</dbReference>
<feature type="transmembrane region" description="Helical" evidence="10">
    <location>
        <begin position="114"/>
        <end position="136"/>
    </location>
</feature>
<evidence type="ECO:0000256" key="7">
    <source>
        <dbReference type="ARBA" id="ARBA00023136"/>
    </source>
</evidence>
<evidence type="ECO:0000256" key="6">
    <source>
        <dbReference type="ARBA" id="ARBA00023098"/>
    </source>
</evidence>
<feature type="transmembrane region" description="Helical" evidence="10">
    <location>
        <begin position="82"/>
        <end position="102"/>
    </location>
</feature>
<keyword evidence="4 10" id="KW-0812">Transmembrane</keyword>
<evidence type="ECO:0000256" key="2">
    <source>
        <dbReference type="ARBA" id="ARBA00022516"/>
    </source>
</evidence>
<dbReference type="NCBIfam" id="TIGR00023">
    <property type="entry name" value="glycerol-3-phosphate 1-O-acyltransferase PlsY"/>
    <property type="match status" value="1"/>
</dbReference>
<comment type="catalytic activity">
    <reaction evidence="10">
        <text>an acyl phosphate + sn-glycerol 3-phosphate = a 1-acyl-sn-glycero-3-phosphate + phosphate</text>
        <dbReference type="Rhea" id="RHEA:34075"/>
        <dbReference type="ChEBI" id="CHEBI:43474"/>
        <dbReference type="ChEBI" id="CHEBI:57597"/>
        <dbReference type="ChEBI" id="CHEBI:57970"/>
        <dbReference type="ChEBI" id="CHEBI:59918"/>
        <dbReference type="EC" id="2.3.1.275"/>
    </reaction>
</comment>
<comment type="pathway">
    <text evidence="10">Lipid metabolism; phospholipid metabolism.</text>
</comment>
<proteinExistence type="inferred from homology"/>
<reference evidence="11" key="2">
    <citation type="journal article" date="2024" name="Environ. Microbiol.">
        <title>Genome analysis and description of Tunturibacter gen. nov. expands the diversity of Terriglobia in tundra soils.</title>
        <authorList>
            <person name="Messyasz A."/>
            <person name="Mannisto M.K."/>
            <person name="Kerkhof L.J."/>
            <person name="Haggblom M.M."/>
        </authorList>
    </citation>
    <scope>NUCLEOTIDE SEQUENCE</scope>
    <source>
        <strain evidence="11">M8UP23</strain>
    </source>
</reference>
<keyword evidence="9 10" id="KW-1208">Phospholipid metabolism</keyword>
<dbReference type="EMBL" id="CP132932">
    <property type="protein sequence ID" value="XCB26895.1"/>
    <property type="molecule type" value="Genomic_DNA"/>
</dbReference>
<sequence length="203" mass="21483">MNPWLLSIPLAYLLGSIPFGYLLVKIFRHEDIRATGSGNIGATNVARSGAKGLGIATLLLDVGKSFLAVKIALHLAPGNYDLAVITAVAAIVGHVFPIWLGFRGGKGVASALGVMLALSLAAAACTFGIFLVIFLLTRYVSLASMIGSATFPLFGLYFLPQRTPLVIAGLIFIPLLVTVKHHENIRRLLAGTESRFGKKKAVA</sequence>
<keyword evidence="2 10" id="KW-0444">Lipid biosynthesis</keyword>
<dbReference type="GO" id="GO:0005886">
    <property type="term" value="C:plasma membrane"/>
    <property type="evidence" value="ECO:0007669"/>
    <property type="project" value="UniProtKB-SubCell"/>
</dbReference>
<dbReference type="GO" id="GO:0008654">
    <property type="term" value="P:phospholipid biosynthetic process"/>
    <property type="evidence" value="ECO:0007669"/>
    <property type="project" value="UniProtKB-UniRule"/>
</dbReference>
<keyword evidence="1 10" id="KW-1003">Cell membrane</keyword>
<evidence type="ECO:0000256" key="8">
    <source>
        <dbReference type="ARBA" id="ARBA00023209"/>
    </source>
</evidence>
<comment type="subunit">
    <text evidence="10">Probably interacts with PlsX.</text>
</comment>
<protein>
    <recommendedName>
        <fullName evidence="10">Glycerol-3-phosphate acyltransferase</fullName>
    </recommendedName>
    <alternativeName>
        <fullName evidence="10">Acyl-PO4 G3P acyltransferase</fullName>
    </alternativeName>
    <alternativeName>
        <fullName evidence="10">Acyl-phosphate--glycerol-3-phosphate acyltransferase</fullName>
    </alternativeName>
    <alternativeName>
        <fullName evidence="10">G3P acyltransferase</fullName>
        <shortName evidence="10">GPAT</shortName>
        <ecNumber evidence="10">2.3.1.275</ecNumber>
    </alternativeName>
    <alternativeName>
        <fullName evidence="10">Lysophosphatidic acid synthase</fullName>
        <shortName evidence="10">LPA synthase</shortName>
    </alternativeName>
</protein>
<dbReference type="GO" id="GO:0043772">
    <property type="term" value="F:acyl-phosphate glycerol-3-phosphate acyltransferase activity"/>
    <property type="evidence" value="ECO:0007669"/>
    <property type="project" value="UniProtKB-UniRule"/>
</dbReference>
<evidence type="ECO:0000256" key="3">
    <source>
        <dbReference type="ARBA" id="ARBA00022679"/>
    </source>
</evidence>
<name>A0AAU7ZE75_9BACT</name>
<evidence type="ECO:0000256" key="9">
    <source>
        <dbReference type="ARBA" id="ARBA00023264"/>
    </source>
</evidence>
<keyword evidence="5 10" id="KW-1133">Transmembrane helix</keyword>
<dbReference type="InterPro" id="IPR003811">
    <property type="entry name" value="G3P_acylTferase_PlsY"/>
</dbReference>
<dbReference type="KEGG" id="temp:RBB75_00880"/>
<gene>
    <name evidence="10 11" type="primary">plsY</name>
    <name evidence="11" type="ORF">RBB75_00880</name>
</gene>
<evidence type="ECO:0000256" key="1">
    <source>
        <dbReference type="ARBA" id="ARBA00022475"/>
    </source>
</evidence>
<comment type="similarity">
    <text evidence="10">Belongs to the PlsY family.</text>
</comment>
<comment type="function">
    <text evidence="10">Catalyzes the transfer of an acyl group from acyl-phosphate (acyl-PO(4)) to glycerol-3-phosphate (G3P) to form lysophosphatidic acid (LPA). This enzyme utilizes acyl-phosphate as fatty acyl donor, but not acyl-CoA or acyl-ACP.</text>
</comment>